<feature type="region of interest" description="Disordered" evidence="1">
    <location>
        <begin position="31"/>
        <end position="53"/>
    </location>
</feature>
<dbReference type="STRING" id="1210086.GCA_001613105_05992"/>
<keyword evidence="3" id="KW-1185">Reference proteome</keyword>
<evidence type="ECO:0000256" key="1">
    <source>
        <dbReference type="SAM" id="MobiDB-lite"/>
    </source>
</evidence>
<evidence type="ECO:0000313" key="3">
    <source>
        <dbReference type="Proteomes" id="UP000254869"/>
    </source>
</evidence>
<proteinExistence type="predicted"/>
<dbReference type="EMBL" id="QQBC01000003">
    <property type="protein sequence ID" value="RDI66936.1"/>
    <property type="molecule type" value="Genomic_DNA"/>
</dbReference>
<dbReference type="Proteomes" id="UP000254869">
    <property type="component" value="Unassembled WGS sequence"/>
</dbReference>
<evidence type="ECO:0000313" key="2">
    <source>
        <dbReference type="EMBL" id="RDI66936.1"/>
    </source>
</evidence>
<dbReference type="AlphaFoldDB" id="A0A370I876"/>
<protein>
    <submittedName>
        <fullName evidence="2">Uncharacterized protein</fullName>
    </submittedName>
</protein>
<accession>A0A370I876</accession>
<sequence length="53" mass="5934">MTLREPTLSPTEAIQLIDGLATDLFDQRDPTAADRYCRPTNSADPVLNREEQS</sequence>
<organism evidence="2 3">
    <name type="scientific">Nocardia pseudobrasiliensis</name>
    <dbReference type="NCBI Taxonomy" id="45979"/>
    <lineage>
        <taxon>Bacteria</taxon>
        <taxon>Bacillati</taxon>
        <taxon>Actinomycetota</taxon>
        <taxon>Actinomycetes</taxon>
        <taxon>Mycobacteriales</taxon>
        <taxon>Nocardiaceae</taxon>
        <taxon>Nocardia</taxon>
    </lineage>
</organism>
<comment type="caution">
    <text evidence="2">The sequence shown here is derived from an EMBL/GenBank/DDBJ whole genome shotgun (WGS) entry which is preliminary data.</text>
</comment>
<name>A0A370I876_9NOCA</name>
<reference evidence="2 3" key="1">
    <citation type="submission" date="2018-07" db="EMBL/GenBank/DDBJ databases">
        <title>Genomic Encyclopedia of Type Strains, Phase IV (KMG-IV): sequencing the most valuable type-strain genomes for metagenomic binning, comparative biology and taxonomic classification.</title>
        <authorList>
            <person name="Goeker M."/>
        </authorList>
    </citation>
    <scope>NUCLEOTIDE SEQUENCE [LARGE SCALE GENOMIC DNA]</scope>
    <source>
        <strain evidence="2 3">DSM 44290</strain>
    </source>
</reference>
<gene>
    <name evidence="2" type="ORF">DFR76_1037</name>
</gene>